<keyword evidence="1" id="KW-1133">Transmembrane helix</keyword>
<keyword evidence="3" id="KW-1185">Reference proteome</keyword>
<reference evidence="3" key="1">
    <citation type="submission" date="2024-04" db="EMBL/GenBank/DDBJ databases">
        <authorList>
            <person name="Shaw F."/>
            <person name="Minotto A."/>
        </authorList>
    </citation>
    <scope>NUCLEOTIDE SEQUENCE [LARGE SCALE GENOMIC DNA]</scope>
</reference>
<accession>A0ABP1CXW3</accession>
<name>A0ABP1CXW3_9APHY</name>
<evidence type="ECO:0000313" key="3">
    <source>
        <dbReference type="Proteomes" id="UP001497453"/>
    </source>
</evidence>
<dbReference type="EMBL" id="OZ037954">
    <property type="protein sequence ID" value="CAL1699553.1"/>
    <property type="molecule type" value="Genomic_DNA"/>
</dbReference>
<keyword evidence="1" id="KW-0812">Transmembrane</keyword>
<feature type="transmembrane region" description="Helical" evidence="1">
    <location>
        <begin position="365"/>
        <end position="385"/>
    </location>
</feature>
<proteinExistence type="predicted"/>
<feature type="transmembrane region" description="Helical" evidence="1">
    <location>
        <begin position="449"/>
        <end position="471"/>
    </location>
</feature>
<sequence length="497" mass="56628">MNLDFLCQMQNSSGHSFRAVDTFEFTAPSAGPLHWRYDTKAKVTPSHRTVSAGLFGFAREPEPPYLPPLWIPCNNPEGNLYFACNSNPRFITEQYMYTAQSQQQILHWALVFAETVREQGIVLAPSVEVYLEPNEDGEFCRYYLADHVARVIFWLEPVSTEEVGLQPAISDEHLRHALEELYWNHVEYFPSHETIGLDLRLDELSGVLVQCLADRLTSETSTFPFTEQQCNSFIQVVRNCREIGTAAPARTRWSIARLWAIVCNHRFMTHYAQEHARLSRDQSILDISPVYPSRLFSLSSHVLFKIPEMYNVSFENLWADSVVYQNEWREFIPRCREEWILSTVLSFAVLICNLLILTSPHGTCLLSGLSVAFSVAAVAAGTILLTRHQRSSSWTAAMAADYLVDARKERSGFHLVSCLFSLPRGLLLWALATFSIQVPFMFSDMTGNFILASIGSALLIGLMIWLGRWLWRRCSSFLQGWTIFGLRSVTLEDSLLV</sequence>
<organism evidence="2 3">
    <name type="scientific">Somion occarium</name>
    <dbReference type="NCBI Taxonomy" id="3059160"/>
    <lineage>
        <taxon>Eukaryota</taxon>
        <taxon>Fungi</taxon>
        <taxon>Dikarya</taxon>
        <taxon>Basidiomycota</taxon>
        <taxon>Agaricomycotina</taxon>
        <taxon>Agaricomycetes</taxon>
        <taxon>Polyporales</taxon>
        <taxon>Cerrenaceae</taxon>
        <taxon>Somion</taxon>
    </lineage>
</organism>
<gene>
    <name evidence="2" type="ORF">GFSPODELE1_LOCUS2731</name>
</gene>
<feature type="transmembrane region" description="Helical" evidence="1">
    <location>
        <begin position="339"/>
        <end position="359"/>
    </location>
</feature>
<evidence type="ECO:0000313" key="2">
    <source>
        <dbReference type="EMBL" id="CAL1699553.1"/>
    </source>
</evidence>
<evidence type="ECO:0008006" key="4">
    <source>
        <dbReference type="Google" id="ProtNLM"/>
    </source>
</evidence>
<dbReference type="Proteomes" id="UP001497453">
    <property type="component" value="Chromosome 11"/>
</dbReference>
<keyword evidence="1" id="KW-0472">Membrane</keyword>
<evidence type="ECO:0000256" key="1">
    <source>
        <dbReference type="SAM" id="Phobius"/>
    </source>
</evidence>
<feature type="transmembrane region" description="Helical" evidence="1">
    <location>
        <begin position="413"/>
        <end position="437"/>
    </location>
</feature>
<protein>
    <recommendedName>
        <fullName evidence="4">WW domain-containing protein</fullName>
    </recommendedName>
</protein>